<comment type="caution">
    <text evidence="2">The sequence shown here is derived from an EMBL/GenBank/DDBJ whole genome shotgun (WGS) entry which is preliminary data.</text>
</comment>
<dbReference type="PANTHER" id="PTHR38590">
    <property type="entry name" value="BLL0828 PROTEIN"/>
    <property type="match status" value="1"/>
</dbReference>
<dbReference type="PANTHER" id="PTHR38590:SF1">
    <property type="entry name" value="BLL0828 PROTEIN"/>
    <property type="match status" value="1"/>
</dbReference>
<organism evidence="2 4">
    <name type="scientific">Aquisalinus luteolus</name>
    <dbReference type="NCBI Taxonomy" id="1566827"/>
    <lineage>
        <taxon>Bacteria</taxon>
        <taxon>Pseudomonadati</taxon>
        <taxon>Pseudomonadota</taxon>
        <taxon>Alphaproteobacteria</taxon>
        <taxon>Parvularculales</taxon>
        <taxon>Parvularculaceae</taxon>
        <taxon>Aquisalinus</taxon>
    </lineage>
</organism>
<dbReference type="RefSeq" id="WP_155139928.1">
    <property type="nucleotide sequence ID" value="NZ_BMGZ01000002.1"/>
</dbReference>
<reference evidence="2" key="1">
    <citation type="journal article" date="2014" name="Int. J. Syst. Evol. Microbiol.">
        <title>Complete genome sequence of Corynebacterium casei LMG S-19264T (=DSM 44701T), isolated from a smear-ripened cheese.</title>
        <authorList>
            <consortium name="US DOE Joint Genome Institute (JGI-PGF)"/>
            <person name="Walter F."/>
            <person name="Albersmeier A."/>
            <person name="Kalinowski J."/>
            <person name="Ruckert C."/>
        </authorList>
    </citation>
    <scope>NUCLEOTIDE SEQUENCE</scope>
    <source>
        <strain evidence="2">CGMCC 1.14984</strain>
    </source>
</reference>
<dbReference type="GO" id="GO:0004519">
    <property type="term" value="F:endonuclease activity"/>
    <property type="evidence" value="ECO:0007669"/>
    <property type="project" value="UniProtKB-KW"/>
</dbReference>
<keyword evidence="5" id="KW-1185">Reference proteome</keyword>
<dbReference type="Pfam" id="PF04480">
    <property type="entry name" value="DUF559"/>
    <property type="match status" value="1"/>
</dbReference>
<dbReference type="InterPro" id="IPR007569">
    <property type="entry name" value="DUF559"/>
</dbReference>
<name>A0A8J3A290_9PROT</name>
<evidence type="ECO:0000313" key="3">
    <source>
        <dbReference type="EMBL" id="NHK28156.1"/>
    </source>
</evidence>
<dbReference type="Gene3D" id="3.40.960.10">
    <property type="entry name" value="VSR Endonuclease"/>
    <property type="match status" value="1"/>
</dbReference>
<protein>
    <submittedName>
        <fullName evidence="3">Endonuclease domain-containing protein</fullName>
    </submittedName>
</protein>
<evidence type="ECO:0000259" key="1">
    <source>
        <dbReference type="Pfam" id="PF04480"/>
    </source>
</evidence>
<feature type="domain" description="DUF559" evidence="1">
    <location>
        <begin position="4"/>
        <end position="111"/>
    </location>
</feature>
<evidence type="ECO:0000313" key="5">
    <source>
        <dbReference type="Proteomes" id="UP000818603"/>
    </source>
</evidence>
<keyword evidence="3" id="KW-0255">Endonuclease</keyword>
<dbReference type="EMBL" id="BMGZ01000002">
    <property type="protein sequence ID" value="GGH97634.1"/>
    <property type="molecule type" value="Genomic_DNA"/>
</dbReference>
<proteinExistence type="predicted"/>
<reference evidence="3 5" key="2">
    <citation type="submission" date="2020-02" db="EMBL/GenBank/DDBJ databases">
        <title>Genome sequence of Parvularcula flava strain NH6-79.</title>
        <authorList>
            <person name="Abdul Karim M.H."/>
            <person name="Lam M.Q."/>
            <person name="Chen S.J."/>
            <person name="Yahya A."/>
            <person name="Shahir S."/>
            <person name="Shamsir M.S."/>
            <person name="Chong C.S."/>
        </authorList>
    </citation>
    <scope>NUCLEOTIDE SEQUENCE [LARGE SCALE GENOMIC DNA]</scope>
    <source>
        <strain evidence="3 5">NH6-79</strain>
    </source>
</reference>
<evidence type="ECO:0000313" key="4">
    <source>
        <dbReference type="Proteomes" id="UP000621856"/>
    </source>
</evidence>
<evidence type="ECO:0000313" key="2">
    <source>
        <dbReference type="EMBL" id="GGH97634.1"/>
    </source>
</evidence>
<dbReference type="SUPFAM" id="SSF52980">
    <property type="entry name" value="Restriction endonuclease-like"/>
    <property type="match status" value="1"/>
</dbReference>
<dbReference type="InterPro" id="IPR011335">
    <property type="entry name" value="Restrct_endonuc-II-like"/>
</dbReference>
<dbReference type="InterPro" id="IPR047216">
    <property type="entry name" value="Endonuclease_DUF559_bact"/>
</dbReference>
<keyword evidence="3" id="KW-0540">Nuclease</keyword>
<reference evidence="2" key="3">
    <citation type="submission" date="2020-09" db="EMBL/GenBank/DDBJ databases">
        <authorList>
            <person name="Sun Q."/>
            <person name="Zhou Y."/>
        </authorList>
    </citation>
    <scope>NUCLEOTIDE SEQUENCE</scope>
    <source>
        <strain evidence="2">CGMCC 1.14984</strain>
    </source>
</reference>
<dbReference type="Proteomes" id="UP000621856">
    <property type="component" value="Unassembled WGS sequence"/>
</dbReference>
<dbReference type="CDD" id="cd01038">
    <property type="entry name" value="Endonuclease_DUF559"/>
    <property type="match status" value="1"/>
</dbReference>
<dbReference type="EMBL" id="VCJR02000002">
    <property type="protein sequence ID" value="NHK28156.1"/>
    <property type="molecule type" value="Genomic_DNA"/>
</dbReference>
<dbReference type="Proteomes" id="UP000818603">
    <property type="component" value="Unassembled WGS sequence"/>
</dbReference>
<keyword evidence="3" id="KW-0378">Hydrolase</keyword>
<dbReference type="AlphaFoldDB" id="A0A8J3A290"/>
<gene>
    <name evidence="3" type="ORF">FF098_009600</name>
    <name evidence="2" type="ORF">GCM10011355_19330</name>
</gene>
<accession>A0A8J3A290</accession>
<sequence length="118" mass="13960">MRKVNPRAKELRQQMPEAERLLWTHIRRRQLDGHKFRRQHAIGPYIVDFICLDRKLVIELDGGQHGEADARAYDARRTEFLEQEGFDVIRFWNIDVFETLDGVLERIAEALRVPPHGD</sequence>